<dbReference type="InterPro" id="IPR000859">
    <property type="entry name" value="CUB_dom"/>
</dbReference>
<dbReference type="EMBL" id="CAQQ02166832">
    <property type="status" value="NOT_ANNOTATED_CDS"/>
    <property type="molecule type" value="Genomic_DNA"/>
</dbReference>
<accession>T1GZD1</accession>
<dbReference type="PANTHER" id="PTHR33236:SF5">
    <property type="entry name" value="CUB DOMAIN-CONTAINING PROTEIN"/>
    <property type="match status" value="1"/>
</dbReference>
<dbReference type="EnsemblMetazoa" id="MESCA009230-RA">
    <property type="protein sequence ID" value="MESCA009230-PA"/>
    <property type="gene ID" value="MESCA009230"/>
</dbReference>
<comment type="caution">
    <text evidence="2">Lacks conserved residue(s) required for the propagation of feature annotation.</text>
</comment>
<evidence type="ECO:0000256" key="2">
    <source>
        <dbReference type="PROSITE-ProRule" id="PRU00059"/>
    </source>
</evidence>
<dbReference type="STRING" id="36166.T1GZD1"/>
<protein>
    <recommendedName>
        <fullName evidence="3">CUB domain-containing protein</fullName>
    </recommendedName>
</protein>
<evidence type="ECO:0000259" key="3">
    <source>
        <dbReference type="PROSITE" id="PS01180"/>
    </source>
</evidence>
<name>T1GZD1_MEGSC</name>
<dbReference type="PROSITE" id="PS01180">
    <property type="entry name" value="CUB"/>
    <property type="match status" value="1"/>
</dbReference>
<evidence type="ECO:0000313" key="5">
    <source>
        <dbReference type="Proteomes" id="UP000015102"/>
    </source>
</evidence>
<dbReference type="Pfam" id="PF26080">
    <property type="entry name" value="CUB_animal"/>
    <property type="match status" value="1"/>
</dbReference>
<proteinExistence type="predicted"/>
<dbReference type="PANTHER" id="PTHR33236">
    <property type="entry name" value="INTRAFLAGELLAR TRANSPORT PROTEIN 122 FAMILY PROTEIN-RELATED"/>
    <property type="match status" value="1"/>
</dbReference>
<dbReference type="InterPro" id="IPR058698">
    <property type="entry name" value="CUB_metazoa"/>
</dbReference>
<dbReference type="HOGENOM" id="CLU_022631_2_0_1"/>
<dbReference type="OMA" id="NTKYGIC"/>
<reference evidence="4" key="2">
    <citation type="submission" date="2015-06" db="UniProtKB">
        <authorList>
            <consortium name="EnsemblMetazoa"/>
        </authorList>
    </citation>
    <scope>IDENTIFICATION</scope>
</reference>
<feature type="domain" description="CUB" evidence="3">
    <location>
        <begin position="3"/>
        <end position="122"/>
    </location>
</feature>
<keyword evidence="5" id="KW-1185">Reference proteome</keyword>
<organism evidence="4 5">
    <name type="scientific">Megaselia scalaris</name>
    <name type="common">Humpbacked fly</name>
    <name type="synonym">Phora scalaris</name>
    <dbReference type="NCBI Taxonomy" id="36166"/>
    <lineage>
        <taxon>Eukaryota</taxon>
        <taxon>Metazoa</taxon>
        <taxon>Ecdysozoa</taxon>
        <taxon>Arthropoda</taxon>
        <taxon>Hexapoda</taxon>
        <taxon>Insecta</taxon>
        <taxon>Pterygota</taxon>
        <taxon>Neoptera</taxon>
        <taxon>Endopterygota</taxon>
        <taxon>Diptera</taxon>
        <taxon>Brachycera</taxon>
        <taxon>Muscomorpha</taxon>
        <taxon>Platypezoidea</taxon>
        <taxon>Phoridae</taxon>
        <taxon>Megaseliini</taxon>
        <taxon>Megaselia</taxon>
    </lineage>
</organism>
<sequence length="290" mass="32322">MECGETSDFPVSYFFNTNYPSTYDGGGKCILYSEAYHKEICQLRIDFLSFSLAPPNGDGYCKIDALTISGLAKGTQIPQLCGENSGQHIYVDYDGRQPIILTFQTTDSYVFKRRWQLQLTQIPCNSVERAPSGCLQYYNSPNGTVQSFNYDAAGSAMMNSIGVSGTRHLANLKYKICVKQHLDRCSIEWAQVKSDRFSFTMTDDTSSVDPSLLGTMYVQSQNCRTDYVSIASPEQNGKKLTSDRFCGLGLLPTISFSKPFGIVVVTDGDESLDMGNRGFYLTYKQRQCPV</sequence>
<dbReference type="AlphaFoldDB" id="T1GZD1"/>
<evidence type="ECO:0000256" key="1">
    <source>
        <dbReference type="ARBA" id="ARBA00023157"/>
    </source>
</evidence>
<dbReference type="Proteomes" id="UP000015102">
    <property type="component" value="Unassembled WGS sequence"/>
</dbReference>
<dbReference type="InterPro" id="IPR035914">
    <property type="entry name" value="Sperma_CUB_dom_sf"/>
</dbReference>
<dbReference type="SUPFAM" id="SSF49854">
    <property type="entry name" value="Spermadhesin, CUB domain"/>
    <property type="match status" value="1"/>
</dbReference>
<evidence type="ECO:0000313" key="4">
    <source>
        <dbReference type="EnsemblMetazoa" id="MESCA009230-PA"/>
    </source>
</evidence>
<reference evidence="5" key="1">
    <citation type="submission" date="2013-02" db="EMBL/GenBank/DDBJ databases">
        <authorList>
            <person name="Hughes D."/>
        </authorList>
    </citation>
    <scope>NUCLEOTIDE SEQUENCE</scope>
    <source>
        <strain>Durham</strain>
        <strain evidence="5">NC isolate 2 -- Noor lab</strain>
    </source>
</reference>
<keyword evidence="1" id="KW-1015">Disulfide bond</keyword>
<dbReference type="Gene3D" id="2.60.120.290">
    <property type="entry name" value="Spermadhesin, CUB domain"/>
    <property type="match status" value="2"/>
</dbReference>